<feature type="region of interest" description="Disordered" evidence="4">
    <location>
        <begin position="192"/>
        <end position="313"/>
    </location>
</feature>
<feature type="compositionally biased region" description="Polar residues" evidence="4">
    <location>
        <begin position="571"/>
        <end position="582"/>
    </location>
</feature>
<feature type="domain" description="Response regulatory" evidence="5">
    <location>
        <begin position="332"/>
        <end position="506"/>
    </location>
</feature>
<feature type="compositionally biased region" description="Basic and acidic residues" evidence="4">
    <location>
        <begin position="434"/>
        <end position="447"/>
    </location>
</feature>
<keyword evidence="1 3" id="KW-0597">Phosphoprotein</keyword>
<protein>
    <submittedName>
        <fullName evidence="6">CheY-like protein</fullName>
    </submittedName>
</protein>
<organism evidence="6 7">
    <name type="scientific">Viridothelium virens</name>
    <name type="common">Speckled blister lichen</name>
    <name type="synonym">Trypethelium virens</name>
    <dbReference type="NCBI Taxonomy" id="1048519"/>
    <lineage>
        <taxon>Eukaryota</taxon>
        <taxon>Fungi</taxon>
        <taxon>Dikarya</taxon>
        <taxon>Ascomycota</taxon>
        <taxon>Pezizomycotina</taxon>
        <taxon>Dothideomycetes</taxon>
        <taxon>Dothideomycetes incertae sedis</taxon>
        <taxon>Trypetheliales</taxon>
        <taxon>Trypetheliaceae</taxon>
        <taxon>Viridothelium</taxon>
    </lineage>
</organism>
<proteinExistence type="predicted"/>
<dbReference type="GO" id="GO:0000160">
    <property type="term" value="P:phosphorelay signal transduction system"/>
    <property type="evidence" value="ECO:0007669"/>
    <property type="project" value="UniProtKB-KW"/>
</dbReference>
<reference evidence="6" key="1">
    <citation type="journal article" date="2020" name="Stud. Mycol.">
        <title>101 Dothideomycetes genomes: a test case for predicting lifestyles and emergence of pathogens.</title>
        <authorList>
            <person name="Haridas S."/>
            <person name="Albert R."/>
            <person name="Binder M."/>
            <person name="Bloem J."/>
            <person name="Labutti K."/>
            <person name="Salamov A."/>
            <person name="Andreopoulos B."/>
            <person name="Baker S."/>
            <person name="Barry K."/>
            <person name="Bills G."/>
            <person name="Bluhm B."/>
            <person name="Cannon C."/>
            <person name="Castanera R."/>
            <person name="Culley D."/>
            <person name="Daum C."/>
            <person name="Ezra D."/>
            <person name="Gonzalez J."/>
            <person name="Henrissat B."/>
            <person name="Kuo A."/>
            <person name="Liang C."/>
            <person name="Lipzen A."/>
            <person name="Lutzoni F."/>
            <person name="Magnuson J."/>
            <person name="Mondo S."/>
            <person name="Nolan M."/>
            <person name="Ohm R."/>
            <person name="Pangilinan J."/>
            <person name="Park H.-J."/>
            <person name="Ramirez L."/>
            <person name="Alfaro M."/>
            <person name="Sun H."/>
            <person name="Tritt A."/>
            <person name="Yoshinaga Y."/>
            <person name="Zwiers L.-H."/>
            <person name="Turgeon B."/>
            <person name="Goodwin S."/>
            <person name="Spatafora J."/>
            <person name="Crous P."/>
            <person name="Grigoriev I."/>
        </authorList>
    </citation>
    <scope>NUCLEOTIDE SEQUENCE</scope>
    <source>
        <strain evidence="6">Tuck. ex Michener</strain>
    </source>
</reference>
<dbReference type="SUPFAM" id="SSF52172">
    <property type="entry name" value="CheY-like"/>
    <property type="match status" value="1"/>
</dbReference>
<feature type="region of interest" description="Disordered" evidence="4">
    <location>
        <begin position="405"/>
        <end position="447"/>
    </location>
</feature>
<dbReference type="SMART" id="SM00448">
    <property type="entry name" value="REC"/>
    <property type="match status" value="1"/>
</dbReference>
<evidence type="ECO:0000313" key="7">
    <source>
        <dbReference type="Proteomes" id="UP000800092"/>
    </source>
</evidence>
<feature type="compositionally biased region" description="Low complexity" evidence="4">
    <location>
        <begin position="531"/>
        <end position="541"/>
    </location>
</feature>
<gene>
    <name evidence="6" type="ORF">EV356DRAFT_456975</name>
</gene>
<dbReference type="Gene3D" id="3.40.50.2300">
    <property type="match status" value="1"/>
</dbReference>
<feature type="region of interest" description="Disordered" evidence="4">
    <location>
        <begin position="525"/>
        <end position="591"/>
    </location>
</feature>
<dbReference type="EMBL" id="ML991889">
    <property type="protein sequence ID" value="KAF2228819.1"/>
    <property type="molecule type" value="Genomic_DNA"/>
</dbReference>
<dbReference type="CDD" id="cd17546">
    <property type="entry name" value="REC_hyHK_CKI1_RcsC-like"/>
    <property type="match status" value="1"/>
</dbReference>
<feature type="compositionally biased region" description="Low complexity" evidence="4">
    <location>
        <begin position="410"/>
        <end position="433"/>
    </location>
</feature>
<dbReference type="PANTHER" id="PTHR45339:SF1">
    <property type="entry name" value="HYBRID SIGNAL TRANSDUCTION HISTIDINE KINASE J"/>
    <property type="match status" value="1"/>
</dbReference>
<dbReference type="PANTHER" id="PTHR45339">
    <property type="entry name" value="HYBRID SIGNAL TRANSDUCTION HISTIDINE KINASE J"/>
    <property type="match status" value="1"/>
</dbReference>
<dbReference type="InterPro" id="IPR011006">
    <property type="entry name" value="CheY-like_superfamily"/>
</dbReference>
<dbReference type="PROSITE" id="PS50110">
    <property type="entry name" value="RESPONSE_REGULATORY"/>
    <property type="match status" value="1"/>
</dbReference>
<keyword evidence="2" id="KW-0902">Two-component regulatory system</keyword>
<dbReference type="Proteomes" id="UP000800092">
    <property type="component" value="Unassembled WGS sequence"/>
</dbReference>
<evidence type="ECO:0000256" key="2">
    <source>
        <dbReference type="ARBA" id="ARBA00023012"/>
    </source>
</evidence>
<evidence type="ECO:0000256" key="1">
    <source>
        <dbReference type="ARBA" id="ARBA00022553"/>
    </source>
</evidence>
<accession>A0A6A6GT71</accession>
<evidence type="ECO:0000313" key="6">
    <source>
        <dbReference type="EMBL" id="KAF2228819.1"/>
    </source>
</evidence>
<dbReference type="AlphaFoldDB" id="A0A6A6GT71"/>
<evidence type="ECO:0000256" key="3">
    <source>
        <dbReference type="PROSITE-ProRule" id="PRU00169"/>
    </source>
</evidence>
<feature type="compositionally biased region" description="Polar residues" evidence="4">
    <location>
        <begin position="197"/>
        <end position="215"/>
    </location>
</feature>
<sequence>MASIMYRKIWVKRQGGSATQVQIREEDLVDDVRDAILKKYGNSLGRTLDAPDVDIKIFPRSHSQSKRPKERVLAPDEDMCRTLDAFYPGGQTMDEALVICIPQRHTPQPSPGGHYVTHHYSEEHRRPVESGNGYFPPMPAVVPPSSHSSVSLENHHSVQAHDTARSMSVINTGQVPPLPSPGGTLRIHNRHIRPKTTRQQTASPTMQNVSSTGGSNLAPAASSFRPPRSHVDSVASDHPTAPNPPPLPTPPAPEAPPTNAKAGSTPPTPNGLTSARVTSPDPGKRMKKRGPLGMSRRNGSKAHIQTDSDGHVPNITAALSPTAIDSSVPPINCLIVEDNIINLKLLEAFMKRLKVRWQTAMNGQAAVTKWRNGGFHLVLMDIQLPIMSGLEATKEIRRLERVNGVGVLGTPGPSKPSTQSSSDDSGDGVTNGTKGDEGGETVGKKLDESDQLEKSAGLFKSPVIIVALTASSLQSDRHEALAAGCNDFLTKPVNFVWLERKVKEWGCMQALIDFDGWRKWKDFAPQNEDTNNGNKGLLAGKNHSRKGSAGTKSSRREKRRSDSSSLAPQLPGTTEGSESSATPEKGSKAES</sequence>
<evidence type="ECO:0000259" key="5">
    <source>
        <dbReference type="PROSITE" id="PS50110"/>
    </source>
</evidence>
<feature type="compositionally biased region" description="Pro residues" evidence="4">
    <location>
        <begin position="241"/>
        <end position="256"/>
    </location>
</feature>
<dbReference type="Pfam" id="PF00072">
    <property type="entry name" value="Response_reg"/>
    <property type="match status" value="1"/>
</dbReference>
<feature type="modified residue" description="4-aspartylphosphate" evidence="3">
    <location>
        <position position="381"/>
    </location>
</feature>
<dbReference type="OrthoDB" id="21225at2759"/>
<keyword evidence="7" id="KW-1185">Reference proteome</keyword>
<dbReference type="InterPro" id="IPR001789">
    <property type="entry name" value="Sig_transdc_resp-reg_receiver"/>
</dbReference>
<name>A0A6A6GT71_VIRVR</name>
<evidence type="ECO:0000256" key="4">
    <source>
        <dbReference type="SAM" id="MobiDB-lite"/>
    </source>
</evidence>